<feature type="domain" description="Integrase catalytic" evidence="2">
    <location>
        <begin position="144"/>
        <end position="323"/>
    </location>
</feature>
<accession>A0A7S7YQI7</accession>
<dbReference type="InterPro" id="IPR012337">
    <property type="entry name" value="RNaseH-like_sf"/>
</dbReference>
<dbReference type="InterPro" id="IPR001584">
    <property type="entry name" value="Integrase_cat-core"/>
</dbReference>
<dbReference type="Gene3D" id="3.30.420.10">
    <property type="entry name" value="Ribonuclease H-like superfamily/Ribonuclease H"/>
    <property type="match status" value="1"/>
</dbReference>
<proteinExistence type="inferred from homology"/>
<evidence type="ECO:0000259" key="2">
    <source>
        <dbReference type="PROSITE" id="PS50994"/>
    </source>
</evidence>
<organism evidence="3 4">
    <name type="scientific">Pseudoalteromonas rubra</name>
    <dbReference type="NCBI Taxonomy" id="43658"/>
    <lineage>
        <taxon>Bacteria</taxon>
        <taxon>Pseudomonadati</taxon>
        <taxon>Pseudomonadota</taxon>
        <taxon>Gammaproteobacteria</taxon>
        <taxon>Alteromonadales</taxon>
        <taxon>Pseudoalteromonadaceae</taxon>
        <taxon>Pseudoalteromonas</taxon>
    </lineage>
</organism>
<protein>
    <submittedName>
        <fullName evidence="3">IS21 family transposase</fullName>
    </submittedName>
</protein>
<dbReference type="PANTHER" id="PTHR35004:SF8">
    <property type="entry name" value="TRANSPOSASE RV3428C-RELATED"/>
    <property type="match status" value="1"/>
</dbReference>
<dbReference type="InterPro" id="IPR054353">
    <property type="entry name" value="IstA-like_C"/>
</dbReference>
<evidence type="ECO:0000256" key="1">
    <source>
        <dbReference type="ARBA" id="ARBA00009277"/>
    </source>
</evidence>
<dbReference type="AlphaFoldDB" id="A0A7S7YQI7"/>
<evidence type="ECO:0000313" key="3">
    <source>
        <dbReference type="EMBL" id="QPB81542.1"/>
    </source>
</evidence>
<dbReference type="Pfam" id="PF00665">
    <property type="entry name" value="rve"/>
    <property type="match status" value="1"/>
</dbReference>
<gene>
    <name evidence="3" type="ORF">CWC22_000305</name>
</gene>
<dbReference type="EMBL" id="CP045429">
    <property type="protein sequence ID" value="QPB81542.1"/>
    <property type="molecule type" value="Genomic_DNA"/>
</dbReference>
<dbReference type="SUPFAM" id="SSF53098">
    <property type="entry name" value="Ribonuclease H-like"/>
    <property type="match status" value="1"/>
</dbReference>
<evidence type="ECO:0000313" key="4">
    <source>
        <dbReference type="Proteomes" id="UP000305729"/>
    </source>
</evidence>
<dbReference type="Pfam" id="PF22483">
    <property type="entry name" value="Mu-transpos_C_2"/>
    <property type="match status" value="1"/>
</dbReference>
<dbReference type="Proteomes" id="UP000305729">
    <property type="component" value="Chromosome 1"/>
</dbReference>
<dbReference type="GO" id="GO:0003676">
    <property type="term" value="F:nucleic acid binding"/>
    <property type="evidence" value="ECO:0007669"/>
    <property type="project" value="InterPro"/>
</dbReference>
<dbReference type="PROSITE" id="PS50994">
    <property type="entry name" value="INTEGRASE"/>
    <property type="match status" value="1"/>
</dbReference>
<reference evidence="3 4" key="1">
    <citation type="submission" date="2019-10" db="EMBL/GenBank/DDBJ databases">
        <title>Pseudoalteromonas rubra S4059.</title>
        <authorList>
            <person name="Paulsen S."/>
            <person name="Wang X."/>
        </authorList>
    </citation>
    <scope>NUCLEOTIDE SEQUENCE [LARGE SCALE GENOMIC DNA]</scope>
    <source>
        <strain evidence="3 4">S4059</strain>
    </source>
</reference>
<dbReference type="PANTHER" id="PTHR35004">
    <property type="entry name" value="TRANSPOSASE RV3428C-RELATED"/>
    <property type="match status" value="1"/>
</dbReference>
<name>A0A7S7YQI7_9GAMM</name>
<dbReference type="NCBIfam" id="NF033546">
    <property type="entry name" value="transpos_IS21"/>
    <property type="match status" value="1"/>
</dbReference>
<sequence length="529" mass="60919">MLVFYMRKENMSYLKPLKRRRLVKLVLVTQHSNKKIAGIVGVSENTVKSYRLKCEQKSVKVEMVDDANDSELANIFGVGRKVSCSSLKCPPLDWVHDLMQERHQTLMQIWHSTRLQDPENFISYSQFTHRYRAYVKKLDISMRQTYSPGEVAFVDFAGKRIQIKDPESGKLTWVEIFVLVLGYSQYIFACAVNSQKTENFCLAQQKGFEFLGCVPRAIVPDNLKAAVIKAGKEPHLNAAYEEFADHHGTTIEPARVRKPKDKSLGELGVLLVTRWITVVLRRRTFFSIEELNKEIARLLVVLNNRPFKRFPGSRYQRFHEVERAAMQPLNSTAFEYGAWSYNRTVGKDYHVDIEGHFYSIPYQFRHEKVDVKVCADKVEIYQNHEHLTTHKRSFVVNGTTTNNDHRPFNHKKYAQMHKSFFLAWASGIGEGAIKVVSEQFKNKSDHSSKACQACEKLKVLENDFGVTRFEKACQCALRIHSPTYTSIKSILQCRIDEHEMVEEGGAGNLPEHSNIRGPEYYKGLRGSHV</sequence>
<dbReference type="InterPro" id="IPR036397">
    <property type="entry name" value="RNaseH_sf"/>
</dbReference>
<dbReference type="GO" id="GO:0015074">
    <property type="term" value="P:DNA integration"/>
    <property type="evidence" value="ECO:0007669"/>
    <property type="project" value="InterPro"/>
</dbReference>
<comment type="similarity">
    <text evidence="1">Belongs to the transposase IS21/IS408/IS1162 family.</text>
</comment>